<organism evidence="1">
    <name type="scientific">uncultured Caudovirales phage</name>
    <dbReference type="NCBI Taxonomy" id="2100421"/>
    <lineage>
        <taxon>Viruses</taxon>
        <taxon>Duplodnaviria</taxon>
        <taxon>Heunggongvirae</taxon>
        <taxon>Uroviricota</taxon>
        <taxon>Caudoviricetes</taxon>
        <taxon>Peduoviridae</taxon>
        <taxon>Maltschvirus</taxon>
        <taxon>Maltschvirus maltsch</taxon>
    </lineage>
</organism>
<accession>A0A6J7WSQ6</accession>
<evidence type="ECO:0000313" key="1">
    <source>
        <dbReference type="EMBL" id="CAB5220800.1"/>
    </source>
</evidence>
<name>A0A6J7WSQ6_9CAUD</name>
<reference evidence="1" key="1">
    <citation type="submission" date="2020-05" db="EMBL/GenBank/DDBJ databases">
        <authorList>
            <person name="Chiriac C."/>
            <person name="Salcher M."/>
            <person name="Ghai R."/>
            <person name="Kavagutti S V."/>
        </authorList>
    </citation>
    <scope>NUCLEOTIDE SEQUENCE</scope>
</reference>
<dbReference type="EMBL" id="LR798289">
    <property type="protein sequence ID" value="CAB5220800.1"/>
    <property type="molecule type" value="Genomic_DNA"/>
</dbReference>
<proteinExistence type="predicted"/>
<protein>
    <submittedName>
        <fullName evidence="1">Uncharacterized protein</fullName>
    </submittedName>
</protein>
<sequence length="222" mass="24638">MNGNAQAERLETVLLVPSAEMPHTSSEKTTEDQIELGVLENPATPAKAQMGDGNFYLRRTLGYTGSNDSTIKHWAVEDGSASVESLMYAAESLNGEKFLATEFVNMAFKYPRTASKHKEVYGFGARHVIPKDGDILYVQAWEIASAWDPCEENCEDAAQASEGDLKHVCFTREEAEVDPVDYVNMLASETMGRPEYDVFQKAKASWFRIHKMTPSTQGAVNE</sequence>
<gene>
    <name evidence="1" type="ORF">UFOVP357_31</name>
</gene>